<dbReference type="PANTHER" id="PTHR11610:SF173">
    <property type="entry name" value="LIPASE DOMAIN-CONTAINING PROTEIN-RELATED"/>
    <property type="match status" value="1"/>
</dbReference>
<dbReference type="Pfam" id="PF00151">
    <property type="entry name" value="Lipase"/>
    <property type="match status" value="1"/>
</dbReference>
<reference evidence="8" key="2">
    <citation type="journal article" date="2014" name="BMC Genomics">
        <title>A genomic perspective to assessing quality of mass-reared SIT flies used in Mediterranean fruit fly (Ceratitis capitata) eradication in California.</title>
        <authorList>
            <person name="Calla B."/>
            <person name="Hall B."/>
            <person name="Hou S."/>
            <person name="Geib S.M."/>
        </authorList>
    </citation>
    <scope>NUCLEOTIDE SEQUENCE</scope>
</reference>
<dbReference type="Gene3D" id="3.40.50.1820">
    <property type="entry name" value="alpha/beta hydrolase"/>
    <property type="match status" value="2"/>
</dbReference>
<evidence type="ECO:0000313" key="8">
    <source>
        <dbReference type="EMBL" id="JAC00041.1"/>
    </source>
</evidence>
<dbReference type="InterPro" id="IPR029058">
    <property type="entry name" value="AB_hydrolase_fold"/>
</dbReference>
<comment type="similarity">
    <text evidence="2 4">Belongs to the AB hydrolase superfamily. Lipase family.</text>
</comment>
<evidence type="ECO:0000256" key="5">
    <source>
        <dbReference type="SAM" id="MobiDB-lite"/>
    </source>
</evidence>
<keyword evidence="6" id="KW-0732">Signal</keyword>
<evidence type="ECO:0000256" key="6">
    <source>
        <dbReference type="SAM" id="SignalP"/>
    </source>
</evidence>
<evidence type="ECO:0000259" key="7">
    <source>
        <dbReference type="Pfam" id="PF00151"/>
    </source>
</evidence>
<evidence type="ECO:0000256" key="4">
    <source>
        <dbReference type="RuleBase" id="RU004262"/>
    </source>
</evidence>
<feature type="region of interest" description="Disordered" evidence="5">
    <location>
        <begin position="157"/>
        <end position="181"/>
    </location>
</feature>
<dbReference type="GO" id="GO:0005615">
    <property type="term" value="C:extracellular space"/>
    <property type="evidence" value="ECO:0007669"/>
    <property type="project" value="TreeGrafter"/>
</dbReference>
<evidence type="ECO:0000256" key="1">
    <source>
        <dbReference type="ARBA" id="ARBA00004613"/>
    </source>
</evidence>
<keyword evidence="3" id="KW-0964">Secreted</keyword>
<feature type="compositionally biased region" description="Polar residues" evidence="5">
    <location>
        <begin position="162"/>
        <end position="179"/>
    </location>
</feature>
<dbReference type="SUPFAM" id="SSF53474">
    <property type="entry name" value="alpha/beta-Hydrolases"/>
    <property type="match status" value="1"/>
</dbReference>
<accession>W8BFF4</accession>
<dbReference type="CDD" id="cd00707">
    <property type="entry name" value="Pancreat_lipase_like"/>
    <property type="match status" value="1"/>
</dbReference>
<dbReference type="GO" id="GO:0016042">
    <property type="term" value="P:lipid catabolic process"/>
    <property type="evidence" value="ECO:0007669"/>
    <property type="project" value="TreeGrafter"/>
</dbReference>
<evidence type="ECO:0000256" key="2">
    <source>
        <dbReference type="ARBA" id="ARBA00010701"/>
    </source>
</evidence>
<evidence type="ECO:0000256" key="3">
    <source>
        <dbReference type="ARBA" id="ARBA00022525"/>
    </source>
</evidence>
<feature type="chain" id="PRO_5004906229" evidence="6">
    <location>
        <begin position="40"/>
        <end position="450"/>
    </location>
</feature>
<protein>
    <submittedName>
        <fullName evidence="8">Putative phospholipase A1 magnifin</fullName>
    </submittedName>
</protein>
<dbReference type="InterPro" id="IPR033906">
    <property type="entry name" value="Lipase_N"/>
</dbReference>
<dbReference type="GO" id="GO:0016298">
    <property type="term" value="F:lipase activity"/>
    <property type="evidence" value="ECO:0007669"/>
    <property type="project" value="InterPro"/>
</dbReference>
<sequence>MRSVKSTLNISGSGVQRRTVLVALISLVILLKHVPPTHSAPHTSSLRDVCGHTLRRPSSFFGRHFDSTFLKHFFKHLIPFTSSARVKMQFYLYKRDFAECGREIITDDHNTLDMSDFNPEHPTRIIIHGWMSQSKGALNRAVKNAYLSLVKRVPQPAGDSLSDASPNEPHTTDSPSAIENDFRNNNKIDIDLDTGYRLNMNATNNDKPTDFNVIVCDWSVIASNVNYYSVVDMVEDLGRLLVDFTNFLHLRTGLNYNDVYLIGHSLGAQIAGSAGKQAFPHRFNTIYALDPAGPKFRDLSDEYRVDPTDADYVESIQTSSSLGFEEPVGHATFYPNYGRDQKKCYFYGCSHRRAYHYFAESITSKLGFWGTLCRRQADDVWIISESGAEFIMGGEPSTPKRGTFYVKTAARPPYALGRSIQPERLVTPAIDFPDNDDIAAKYTLDEVQSV</sequence>
<reference evidence="8" key="1">
    <citation type="submission" date="2013-07" db="EMBL/GenBank/DDBJ databases">
        <authorList>
            <person name="Geib S."/>
        </authorList>
    </citation>
    <scope>NUCLEOTIDE SEQUENCE</scope>
</reference>
<dbReference type="InterPro" id="IPR013818">
    <property type="entry name" value="Lipase"/>
</dbReference>
<organism evidence="8">
    <name type="scientific">Ceratitis capitata</name>
    <name type="common">Mediterranean fruit fly</name>
    <name type="synonym">Tephritis capitata</name>
    <dbReference type="NCBI Taxonomy" id="7213"/>
    <lineage>
        <taxon>Eukaryota</taxon>
        <taxon>Metazoa</taxon>
        <taxon>Ecdysozoa</taxon>
        <taxon>Arthropoda</taxon>
        <taxon>Hexapoda</taxon>
        <taxon>Insecta</taxon>
        <taxon>Pterygota</taxon>
        <taxon>Neoptera</taxon>
        <taxon>Endopterygota</taxon>
        <taxon>Diptera</taxon>
        <taxon>Brachycera</taxon>
        <taxon>Muscomorpha</taxon>
        <taxon>Tephritoidea</taxon>
        <taxon>Tephritidae</taxon>
        <taxon>Ceratitis</taxon>
        <taxon>Ceratitis</taxon>
    </lineage>
</organism>
<feature type="domain" description="Lipase" evidence="7">
    <location>
        <begin position="82"/>
        <end position="374"/>
    </location>
</feature>
<proteinExistence type="evidence at transcript level"/>
<dbReference type="EMBL" id="GAMC01006515">
    <property type="protein sequence ID" value="JAC00041.1"/>
    <property type="molecule type" value="mRNA"/>
</dbReference>
<gene>
    <name evidence="8" type="primary">PA1</name>
</gene>
<feature type="signal peptide" evidence="6">
    <location>
        <begin position="1"/>
        <end position="39"/>
    </location>
</feature>
<name>W8BFF4_CERCA</name>
<dbReference type="InterPro" id="IPR000734">
    <property type="entry name" value="TAG_lipase"/>
</dbReference>
<comment type="subcellular location">
    <subcellularLocation>
        <location evidence="1">Secreted</location>
    </subcellularLocation>
</comment>
<dbReference type="OrthoDB" id="199913at2759"/>
<dbReference type="AlphaFoldDB" id="W8BFF4"/>
<dbReference type="PANTHER" id="PTHR11610">
    <property type="entry name" value="LIPASE"/>
    <property type="match status" value="1"/>
</dbReference>
<dbReference type="GO" id="GO:0017171">
    <property type="term" value="F:serine hydrolase activity"/>
    <property type="evidence" value="ECO:0007669"/>
    <property type="project" value="TreeGrafter"/>
</dbReference>